<feature type="domain" description="EngC GTPase" evidence="11">
    <location>
        <begin position="76"/>
        <end position="222"/>
    </location>
</feature>
<evidence type="ECO:0000256" key="8">
    <source>
        <dbReference type="ARBA" id="ARBA00022884"/>
    </source>
</evidence>
<keyword evidence="7 10" id="KW-0862">Zinc</keyword>
<dbReference type="InterPro" id="IPR012340">
    <property type="entry name" value="NA-bd_OB-fold"/>
</dbReference>
<evidence type="ECO:0000256" key="1">
    <source>
        <dbReference type="ARBA" id="ARBA00022490"/>
    </source>
</evidence>
<feature type="binding site" evidence="10">
    <location>
        <position position="248"/>
    </location>
    <ligand>
        <name>Zn(2+)</name>
        <dbReference type="ChEBI" id="CHEBI:29105"/>
    </ligand>
</feature>
<dbReference type="InterPro" id="IPR030378">
    <property type="entry name" value="G_CP_dom"/>
</dbReference>
<evidence type="ECO:0000256" key="5">
    <source>
        <dbReference type="ARBA" id="ARBA00022741"/>
    </source>
</evidence>
<comment type="subunit">
    <text evidence="10">Monomer. Associates with 30S ribosomal subunit, binds 16S rRNA.</text>
</comment>
<evidence type="ECO:0000313" key="14">
    <source>
        <dbReference type="Proteomes" id="UP000250796"/>
    </source>
</evidence>
<dbReference type="SUPFAM" id="SSF50249">
    <property type="entry name" value="Nucleic acid-binding proteins"/>
    <property type="match status" value="1"/>
</dbReference>
<keyword evidence="5 10" id="KW-0547">Nucleotide-binding</keyword>
<keyword evidence="9 10" id="KW-0342">GTP-binding</keyword>
<dbReference type="GO" id="GO:0019843">
    <property type="term" value="F:rRNA binding"/>
    <property type="evidence" value="ECO:0007669"/>
    <property type="project" value="UniProtKB-KW"/>
</dbReference>
<keyword evidence="1 10" id="KW-0963">Cytoplasm</keyword>
<dbReference type="SUPFAM" id="SSF52540">
    <property type="entry name" value="P-loop containing nucleoside triphosphate hydrolases"/>
    <property type="match status" value="1"/>
</dbReference>
<dbReference type="InterPro" id="IPR004881">
    <property type="entry name" value="Ribosome_biogen_GTPase_RsgA"/>
</dbReference>
<evidence type="ECO:0000256" key="2">
    <source>
        <dbReference type="ARBA" id="ARBA00022517"/>
    </source>
</evidence>
<dbReference type="Proteomes" id="UP000250796">
    <property type="component" value="Chromosome MESINF"/>
</dbReference>
<evidence type="ECO:0000256" key="4">
    <source>
        <dbReference type="ARBA" id="ARBA00022730"/>
    </source>
</evidence>
<evidence type="ECO:0000256" key="9">
    <source>
        <dbReference type="ARBA" id="ARBA00023134"/>
    </source>
</evidence>
<dbReference type="Pfam" id="PF03193">
    <property type="entry name" value="RsgA_GTPase"/>
    <property type="match status" value="1"/>
</dbReference>
<evidence type="ECO:0000256" key="6">
    <source>
        <dbReference type="ARBA" id="ARBA00022801"/>
    </source>
</evidence>
<dbReference type="KEGG" id="minf:MESINF_0391"/>
<feature type="binding site" evidence="10">
    <location>
        <begin position="116"/>
        <end position="119"/>
    </location>
    <ligand>
        <name>GTP</name>
        <dbReference type="ChEBI" id="CHEBI:37565"/>
    </ligand>
</feature>
<comment type="similarity">
    <text evidence="10">Belongs to the TRAFAC class YlqF/YawG GTPase family. RsgA subfamily.</text>
</comment>
<dbReference type="GO" id="GO:0005525">
    <property type="term" value="F:GTP binding"/>
    <property type="evidence" value="ECO:0007669"/>
    <property type="project" value="UniProtKB-UniRule"/>
</dbReference>
<evidence type="ECO:0000256" key="3">
    <source>
        <dbReference type="ARBA" id="ARBA00022723"/>
    </source>
</evidence>
<dbReference type="PANTHER" id="PTHR32120">
    <property type="entry name" value="SMALL RIBOSOMAL SUBUNIT BIOGENESIS GTPASE RSGA"/>
    <property type="match status" value="1"/>
</dbReference>
<dbReference type="GO" id="GO:0005737">
    <property type="term" value="C:cytoplasm"/>
    <property type="evidence" value="ECO:0007669"/>
    <property type="project" value="UniProtKB-SubCell"/>
</dbReference>
<dbReference type="Gene3D" id="2.40.50.140">
    <property type="entry name" value="Nucleic acid-binding proteins"/>
    <property type="match status" value="1"/>
</dbReference>
<feature type="binding site" evidence="10">
    <location>
        <position position="253"/>
    </location>
    <ligand>
        <name>Zn(2+)</name>
        <dbReference type="ChEBI" id="CHEBI:29105"/>
    </ligand>
</feature>
<dbReference type="PROSITE" id="PS50936">
    <property type="entry name" value="ENGC_GTPASE"/>
    <property type="match status" value="1"/>
</dbReference>
<comment type="cofactor">
    <cofactor evidence="10">
        <name>Zn(2+)</name>
        <dbReference type="ChEBI" id="CHEBI:29105"/>
    </cofactor>
    <text evidence="10">Binds 1 zinc ion per subunit.</text>
</comment>
<reference evidence="13 14" key="1">
    <citation type="submission" date="2017-01" db="EMBL/GenBank/DDBJ databases">
        <authorList>
            <person name="Erauso G."/>
        </authorList>
    </citation>
    <scope>NUCLEOTIDE SEQUENCE [LARGE SCALE GENOMIC DNA]</scope>
    <source>
        <strain evidence="13">MESINF1</strain>
    </source>
</reference>
<comment type="subcellular location">
    <subcellularLocation>
        <location evidence="10">Cytoplasm</location>
    </subcellularLocation>
</comment>
<dbReference type="NCBIfam" id="TIGR00157">
    <property type="entry name" value="ribosome small subunit-dependent GTPase A"/>
    <property type="match status" value="1"/>
</dbReference>
<dbReference type="AlphaFoldDB" id="A0A7Z7LD32"/>
<evidence type="ECO:0000259" key="11">
    <source>
        <dbReference type="PROSITE" id="PS50936"/>
    </source>
</evidence>
<dbReference type="CDD" id="cd01854">
    <property type="entry name" value="YjeQ_EngC"/>
    <property type="match status" value="1"/>
</dbReference>
<organism evidence="13 14">
    <name type="scientific">Mesotoga infera</name>
    <dbReference type="NCBI Taxonomy" id="1236046"/>
    <lineage>
        <taxon>Bacteria</taxon>
        <taxon>Thermotogati</taxon>
        <taxon>Thermotogota</taxon>
        <taxon>Thermotogae</taxon>
        <taxon>Kosmotogales</taxon>
        <taxon>Kosmotogaceae</taxon>
        <taxon>Mesotoga</taxon>
    </lineage>
</organism>
<feature type="binding site" evidence="10">
    <location>
        <begin position="166"/>
        <end position="174"/>
    </location>
    <ligand>
        <name>GTP</name>
        <dbReference type="ChEBI" id="CHEBI:37565"/>
    </ligand>
</feature>
<dbReference type="RefSeq" id="WP_231936806.1">
    <property type="nucleotide sequence ID" value="NZ_LS974202.1"/>
</dbReference>
<dbReference type="EMBL" id="LS974202">
    <property type="protein sequence ID" value="SSC11840.1"/>
    <property type="molecule type" value="Genomic_DNA"/>
</dbReference>
<evidence type="ECO:0000259" key="12">
    <source>
        <dbReference type="PROSITE" id="PS51721"/>
    </source>
</evidence>
<keyword evidence="4 10" id="KW-0699">rRNA-binding</keyword>
<dbReference type="InterPro" id="IPR031944">
    <property type="entry name" value="RsgA_N"/>
</dbReference>
<keyword evidence="14" id="KW-1185">Reference proteome</keyword>
<evidence type="ECO:0000256" key="7">
    <source>
        <dbReference type="ARBA" id="ARBA00022833"/>
    </source>
</evidence>
<dbReference type="HAMAP" id="MF_01820">
    <property type="entry name" value="GTPase_RsgA"/>
    <property type="match status" value="1"/>
</dbReference>
<dbReference type="InterPro" id="IPR027417">
    <property type="entry name" value="P-loop_NTPase"/>
</dbReference>
<dbReference type="PANTHER" id="PTHR32120:SF11">
    <property type="entry name" value="SMALL RIBOSOMAL SUBUNIT BIOGENESIS GTPASE RSGA 1, MITOCHONDRIAL-RELATED"/>
    <property type="match status" value="1"/>
</dbReference>
<feature type="domain" description="CP-type G" evidence="12">
    <location>
        <begin position="67"/>
        <end position="224"/>
    </location>
</feature>
<keyword evidence="8 10" id="KW-0694">RNA-binding</keyword>
<comment type="function">
    <text evidence="10">One of several proteins that assist in the late maturation steps of the functional core of the 30S ribosomal subunit. Helps release RbfA from mature subunits. May play a role in the assembly of ribosomal proteins into the subunit. Circularly permuted GTPase that catalyzes slow GTP hydrolysis, GTPase activity is stimulated by the 30S ribosomal subunit.</text>
</comment>
<dbReference type="GO" id="GO:0042274">
    <property type="term" value="P:ribosomal small subunit biogenesis"/>
    <property type="evidence" value="ECO:0007669"/>
    <property type="project" value="UniProtKB-UniRule"/>
</dbReference>
<sequence length="295" mass="32916">MERRRGIVVRFGSRNMEVVDRASGGRVLCSMPGKFRAQGIRPIVGDVVEYSLSSAGQGRIEAILPRKSELPRPRISNIEQIILVLSLREPEVPNFITDRFLVMSSISKIPVVVVVNKIDLLEGKELSKFTGIYGEYYEIIPVSSKKKINIERMREALKGKISAMAGMSGVGKSSLLNTLNPGLQLRVSDLSRTLEKGRHTTTYAELLQFDFGGLIADTPGFANLELPSIEVEDLQDHFPELAQERGMCAFSDCIHIDEPGCYVKELLEAGDISESRYDSYFRMTRELKDNEGGKK</sequence>
<name>A0A7Z7LD32_9BACT</name>
<evidence type="ECO:0000313" key="13">
    <source>
        <dbReference type="EMBL" id="SSC11840.1"/>
    </source>
</evidence>
<dbReference type="GO" id="GO:0003924">
    <property type="term" value="F:GTPase activity"/>
    <property type="evidence" value="ECO:0007669"/>
    <property type="project" value="UniProtKB-UniRule"/>
</dbReference>
<proteinExistence type="inferred from homology"/>
<dbReference type="Pfam" id="PF16745">
    <property type="entry name" value="RsgA_N"/>
    <property type="match status" value="1"/>
</dbReference>
<keyword evidence="3 10" id="KW-0479">Metal-binding</keyword>
<protein>
    <recommendedName>
        <fullName evidence="10">Small ribosomal subunit biogenesis GTPase RsgA</fullName>
        <ecNumber evidence="10">3.6.1.-</ecNumber>
    </recommendedName>
</protein>
<dbReference type="GO" id="GO:0046872">
    <property type="term" value="F:metal ion binding"/>
    <property type="evidence" value="ECO:0007669"/>
    <property type="project" value="UniProtKB-KW"/>
</dbReference>
<dbReference type="EC" id="3.6.1.-" evidence="10"/>
<feature type="binding site" evidence="10">
    <location>
        <position position="261"/>
    </location>
    <ligand>
        <name>Zn(2+)</name>
        <dbReference type="ChEBI" id="CHEBI:29105"/>
    </ligand>
</feature>
<feature type="binding site" evidence="10">
    <location>
        <position position="255"/>
    </location>
    <ligand>
        <name>Zn(2+)</name>
        <dbReference type="ChEBI" id="CHEBI:29105"/>
    </ligand>
</feature>
<keyword evidence="2 10" id="KW-0690">Ribosome biogenesis</keyword>
<keyword evidence="6 10" id="KW-0378">Hydrolase</keyword>
<accession>A0A7Z7LD32</accession>
<dbReference type="Gene3D" id="3.40.50.300">
    <property type="entry name" value="P-loop containing nucleotide triphosphate hydrolases"/>
    <property type="match status" value="1"/>
</dbReference>
<gene>
    <name evidence="10 13" type="primary">rsgA</name>
    <name evidence="13" type="ORF">MESINF_0391</name>
</gene>
<dbReference type="Gene3D" id="1.10.40.50">
    <property type="entry name" value="Probable gtpase engc, domain 3"/>
    <property type="match status" value="1"/>
</dbReference>
<evidence type="ECO:0000256" key="10">
    <source>
        <dbReference type="HAMAP-Rule" id="MF_01820"/>
    </source>
</evidence>
<dbReference type="InterPro" id="IPR010914">
    <property type="entry name" value="RsgA_GTPase_dom"/>
</dbReference>
<dbReference type="PROSITE" id="PS51721">
    <property type="entry name" value="G_CP"/>
    <property type="match status" value="1"/>
</dbReference>